<comment type="caution">
    <text evidence="2">The sequence shown here is derived from an EMBL/GenBank/DDBJ whole genome shotgun (WGS) entry which is preliminary data.</text>
</comment>
<sequence length="146" mass="16566">MVCLMNQVRFQFPNKLVQVRPKPSSTSQSVQVTLSGSQNQRDQKGDTKPVQVIRLVSIPSNSGGQSSAGKTVSISRVRSTTLKSRWSEDTGVHDESWKWGFQLYSVLRKREPAVGIHHQLTQDKTMLTPKSIRFSPEDRKRKGRHH</sequence>
<evidence type="ECO:0000256" key="1">
    <source>
        <dbReference type="SAM" id="MobiDB-lite"/>
    </source>
</evidence>
<proteinExistence type="predicted"/>
<organism evidence="2 3">
    <name type="scientific">Sphagnum jensenii</name>
    <dbReference type="NCBI Taxonomy" id="128206"/>
    <lineage>
        <taxon>Eukaryota</taxon>
        <taxon>Viridiplantae</taxon>
        <taxon>Streptophyta</taxon>
        <taxon>Embryophyta</taxon>
        <taxon>Bryophyta</taxon>
        <taxon>Sphagnophytina</taxon>
        <taxon>Sphagnopsida</taxon>
        <taxon>Sphagnales</taxon>
        <taxon>Sphagnaceae</taxon>
        <taxon>Sphagnum</taxon>
    </lineage>
</organism>
<feature type="region of interest" description="Disordered" evidence="1">
    <location>
        <begin position="126"/>
        <end position="146"/>
    </location>
</feature>
<name>A0ABP0VEZ3_9BRYO</name>
<feature type="compositionally biased region" description="Low complexity" evidence="1">
    <location>
        <begin position="24"/>
        <end position="38"/>
    </location>
</feature>
<protein>
    <submittedName>
        <fullName evidence="2">Uncharacterized protein</fullName>
    </submittedName>
</protein>
<keyword evidence="3" id="KW-1185">Reference proteome</keyword>
<dbReference type="EMBL" id="CAXAQS010000630">
    <property type="protein sequence ID" value="CAK9252446.1"/>
    <property type="molecule type" value="Genomic_DNA"/>
</dbReference>
<evidence type="ECO:0000313" key="3">
    <source>
        <dbReference type="Proteomes" id="UP001497444"/>
    </source>
</evidence>
<evidence type="ECO:0000313" key="2">
    <source>
        <dbReference type="EMBL" id="CAK9252446.1"/>
    </source>
</evidence>
<feature type="region of interest" description="Disordered" evidence="1">
    <location>
        <begin position="20"/>
        <end position="49"/>
    </location>
</feature>
<accession>A0ABP0VEZ3</accession>
<reference evidence="2" key="1">
    <citation type="submission" date="2024-02" db="EMBL/GenBank/DDBJ databases">
        <authorList>
            <consortium name="ELIXIR-Norway"/>
            <consortium name="Elixir Norway"/>
        </authorList>
    </citation>
    <scope>NUCLEOTIDE SEQUENCE</scope>
</reference>
<dbReference type="Proteomes" id="UP001497444">
    <property type="component" value="Unassembled WGS sequence"/>
</dbReference>
<gene>
    <name evidence="2" type="ORF">CSSPJE1EN1_LOCUS27824</name>
</gene>